<keyword evidence="2" id="KW-1185">Reference proteome</keyword>
<proteinExistence type="predicted"/>
<evidence type="ECO:0000313" key="2">
    <source>
        <dbReference type="Proteomes" id="UP001283361"/>
    </source>
</evidence>
<dbReference type="Proteomes" id="UP001283361">
    <property type="component" value="Unassembled WGS sequence"/>
</dbReference>
<reference evidence="1" key="1">
    <citation type="journal article" date="2023" name="G3 (Bethesda)">
        <title>A reference genome for the long-term kleptoplast-retaining sea slug Elysia crispata morphotype clarki.</title>
        <authorList>
            <person name="Eastman K.E."/>
            <person name="Pendleton A.L."/>
            <person name="Shaikh M.A."/>
            <person name="Suttiyut T."/>
            <person name="Ogas R."/>
            <person name="Tomko P."/>
            <person name="Gavelis G."/>
            <person name="Widhalm J.R."/>
            <person name="Wisecaver J.H."/>
        </authorList>
    </citation>
    <scope>NUCLEOTIDE SEQUENCE</scope>
    <source>
        <strain evidence="1">ECLA1</strain>
    </source>
</reference>
<gene>
    <name evidence="1" type="ORF">RRG08_021471</name>
</gene>
<sequence>MEAVVVVAVAVEAAVMLPAWISKFSRTLMSCPLDGVLLYCRKCPIQGYENPSERPKPRKKTVTQLSCKLFLTDYMCGLHVAGKIGAGGGIGHIARIGAGGGIGHIARIGAGGGIGHIARIGAGGGIGHIARIGAGGGIGHIVRIGAGSGIGHITRIGAGGGSGSWGEDRGYVCLLSSG</sequence>
<protein>
    <submittedName>
        <fullName evidence="1">Uncharacterized protein</fullName>
    </submittedName>
</protein>
<dbReference type="AlphaFoldDB" id="A0AAE1AEH7"/>
<evidence type="ECO:0000313" key="1">
    <source>
        <dbReference type="EMBL" id="KAK3786138.1"/>
    </source>
</evidence>
<comment type="caution">
    <text evidence="1">The sequence shown here is derived from an EMBL/GenBank/DDBJ whole genome shotgun (WGS) entry which is preliminary data.</text>
</comment>
<name>A0AAE1AEH7_9GAST</name>
<dbReference type="EMBL" id="JAWDGP010002013">
    <property type="protein sequence ID" value="KAK3786138.1"/>
    <property type="molecule type" value="Genomic_DNA"/>
</dbReference>
<accession>A0AAE1AEH7</accession>
<organism evidence="1 2">
    <name type="scientific">Elysia crispata</name>
    <name type="common">lettuce slug</name>
    <dbReference type="NCBI Taxonomy" id="231223"/>
    <lineage>
        <taxon>Eukaryota</taxon>
        <taxon>Metazoa</taxon>
        <taxon>Spiralia</taxon>
        <taxon>Lophotrochozoa</taxon>
        <taxon>Mollusca</taxon>
        <taxon>Gastropoda</taxon>
        <taxon>Heterobranchia</taxon>
        <taxon>Euthyneura</taxon>
        <taxon>Panpulmonata</taxon>
        <taxon>Sacoglossa</taxon>
        <taxon>Placobranchoidea</taxon>
        <taxon>Plakobranchidae</taxon>
        <taxon>Elysia</taxon>
    </lineage>
</organism>